<dbReference type="InterPro" id="IPR041916">
    <property type="entry name" value="Anti_sigma_zinc_sf"/>
</dbReference>
<evidence type="ECO:0000256" key="1">
    <source>
        <dbReference type="ARBA" id="ARBA00023015"/>
    </source>
</evidence>
<name>A0ABY5ZDA4_9ACTN</name>
<feature type="domain" description="Anti-sigma-K factor RskA N-terminal" evidence="3">
    <location>
        <begin position="5"/>
        <end position="34"/>
    </location>
</feature>
<evidence type="ECO:0000256" key="2">
    <source>
        <dbReference type="ARBA" id="ARBA00023163"/>
    </source>
</evidence>
<dbReference type="Gene3D" id="1.10.10.1320">
    <property type="entry name" value="Anti-sigma factor, zinc-finger domain"/>
    <property type="match status" value="1"/>
</dbReference>
<protein>
    <recommendedName>
        <fullName evidence="3">Anti-sigma-K factor RskA N-terminal domain-containing protein</fullName>
    </recommendedName>
</protein>
<proteinExistence type="predicted"/>
<evidence type="ECO:0000313" key="5">
    <source>
        <dbReference type="Proteomes" id="UP001058271"/>
    </source>
</evidence>
<keyword evidence="2" id="KW-0804">Transcription</keyword>
<dbReference type="Pfam" id="PF22618">
    <property type="entry name" value="RskA_N"/>
    <property type="match status" value="1"/>
</dbReference>
<evidence type="ECO:0000313" key="4">
    <source>
        <dbReference type="EMBL" id="UWZ39556.1"/>
    </source>
</evidence>
<keyword evidence="1" id="KW-0805">Transcription regulation</keyword>
<dbReference type="RefSeq" id="WP_260729991.1">
    <property type="nucleotide sequence ID" value="NZ_BAAABS010000016.1"/>
</dbReference>
<accession>A0ABY5ZDA4</accession>
<dbReference type="InterPro" id="IPR053877">
    <property type="entry name" value="RskA_N"/>
</dbReference>
<dbReference type="Proteomes" id="UP001058271">
    <property type="component" value="Chromosome"/>
</dbReference>
<sequence length="71" mass="7670">MTDIHALAGAYALDAVDKVEWAAFTRHLAQSDVCRLETGELRTSGRPAPRPSTADASCWRTGSSARLIWGP</sequence>
<gene>
    <name evidence="4" type="ORF">Drose_15765</name>
</gene>
<reference evidence="4" key="1">
    <citation type="submission" date="2021-04" db="EMBL/GenBank/DDBJ databases">
        <title>Biosynthetic gene clusters of Dactylosporangioum roseum.</title>
        <authorList>
            <person name="Hartkoorn R.C."/>
            <person name="Beaudoing E."/>
            <person name="Hot D."/>
            <person name="Moureu S."/>
        </authorList>
    </citation>
    <scope>NUCLEOTIDE SEQUENCE</scope>
    <source>
        <strain evidence="4">NRRL B-16295</strain>
    </source>
</reference>
<evidence type="ECO:0000259" key="3">
    <source>
        <dbReference type="Pfam" id="PF22618"/>
    </source>
</evidence>
<organism evidence="4 5">
    <name type="scientific">Dactylosporangium roseum</name>
    <dbReference type="NCBI Taxonomy" id="47989"/>
    <lineage>
        <taxon>Bacteria</taxon>
        <taxon>Bacillati</taxon>
        <taxon>Actinomycetota</taxon>
        <taxon>Actinomycetes</taxon>
        <taxon>Micromonosporales</taxon>
        <taxon>Micromonosporaceae</taxon>
        <taxon>Dactylosporangium</taxon>
    </lineage>
</organism>
<keyword evidence="5" id="KW-1185">Reference proteome</keyword>
<dbReference type="EMBL" id="CP073721">
    <property type="protein sequence ID" value="UWZ39556.1"/>
    <property type="molecule type" value="Genomic_DNA"/>
</dbReference>